<keyword evidence="5 11" id="KW-0560">Oxidoreductase</keyword>
<dbReference type="GO" id="GO:0003955">
    <property type="term" value="F:NAD(P)H dehydrogenase (quinone) activity"/>
    <property type="evidence" value="ECO:0007669"/>
    <property type="project" value="TreeGrafter"/>
</dbReference>
<evidence type="ECO:0000313" key="15">
    <source>
        <dbReference type="Proteomes" id="UP000023795"/>
    </source>
</evidence>
<gene>
    <name evidence="14" type="ORF">MOMA_03600</name>
</gene>
<proteinExistence type="inferred from homology"/>
<dbReference type="PANTHER" id="PTHR43014">
    <property type="entry name" value="MERCURIC REDUCTASE"/>
    <property type="match status" value="1"/>
</dbReference>
<dbReference type="SUPFAM" id="SSF51905">
    <property type="entry name" value="FAD/NAD(P)-binding domain"/>
    <property type="match status" value="1"/>
</dbReference>
<dbReference type="InterPro" id="IPR001100">
    <property type="entry name" value="Pyr_nuc-diS_OxRdtase"/>
</dbReference>
<feature type="active site" description="Proton acceptor" evidence="8">
    <location>
        <position position="424"/>
    </location>
</feature>
<feature type="disulfide bond" description="Redox-active" evidence="10">
    <location>
        <begin position="45"/>
        <end position="50"/>
    </location>
</feature>
<dbReference type="RefSeq" id="WP_009767275.1">
    <property type="nucleotide sequence ID" value="NZ_ANIN01000001.1"/>
</dbReference>
<feature type="binding site" evidence="9">
    <location>
        <position position="54"/>
    </location>
    <ligand>
        <name>FAD</name>
        <dbReference type="ChEBI" id="CHEBI:57692"/>
    </ligand>
</feature>
<feature type="binding site" evidence="9">
    <location>
        <begin position="165"/>
        <end position="172"/>
    </location>
    <ligand>
        <name>NAD(+)</name>
        <dbReference type="ChEBI" id="CHEBI:57540"/>
    </ligand>
</feature>
<dbReference type="eggNOG" id="COG1249">
    <property type="taxonomic scope" value="Bacteria"/>
</dbReference>
<evidence type="ECO:0000259" key="12">
    <source>
        <dbReference type="Pfam" id="PF02852"/>
    </source>
</evidence>
<reference evidence="14 15" key="1">
    <citation type="journal article" date="2013" name="Genome Announc.">
        <title>Genome Sequence of Moraxella macacae 0408225, a Novel Bacterial Species Isolated from a Cynomolgus Macaque with Epistaxis.</title>
        <authorList>
            <person name="Ladner J.T."/>
            <person name="Whitehouse C.A."/>
            <person name="Koroleva G.I."/>
            <person name="Palacios G.F."/>
        </authorList>
    </citation>
    <scope>NUCLEOTIDE SEQUENCE [LARGE SCALE GENOMIC DNA]</scope>
    <source>
        <strain evidence="14 15">0408225</strain>
    </source>
</reference>
<feature type="binding site" evidence="9">
    <location>
        <position position="251"/>
    </location>
    <ligand>
        <name>NAD(+)</name>
        <dbReference type="ChEBI" id="CHEBI:57540"/>
    </ligand>
</feature>
<keyword evidence="15" id="KW-1185">Reference proteome</keyword>
<dbReference type="Pfam" id="PF07992">
    <property type="entry name" value="Pyr_redox_2"/>
    <property type="match status" value="1"/>
</dbReference>
<evidence type="ECO:0000256" key="11">
    <source>
        <dbReference type="RuleBase" id="RU003691"/>
    </source>
</evidence>
<keyword evidence="3 9" id="KW-0274">FAD</keyword>
<evidence type="ECO:0000256" key="9">
    <source>
        <dbReference type="PIRSR" id="PIRSR000350-3"/>
    </source>
</evidence>
<dbReference type="PIRSF" id="PIRSF000350">
    <property type="entry name" value="Mercury_reductase_MerA"/>
    <property type="match status" value="1"/>
</dbReference>
<accession>L2F9K5</accession>
<protein>
    <submittedName>
        <fullName evidence="14">Pyridine nucleotide-disulfide oxidoreductase</fullName>
    </submittedName>
</protein>
<feature type="domain" description="Pyridine nucleotide-disulphide oxidoreductase dimerisation" evidence="12">
    <location>
        <begin position="327"/>
        <end position="433"/>
    </location>
</feature>
<dbReference type="InterPro" id="IPR016156">
    <property type="entry name" value="FAD/NAD-linked_Rdtase_dimer_sf"/>
</dbReference>
<dbReference type="PANTHER" id="PTHR43014:SF4">
    <property type="entry name" value="PYRIDINE NUCLEOTIDE-DISULFIDE OXIDOREDUCTASE RCLA-RELATED"/>
    <property type="match status" value="1"/>
</dbReference>
<evidence type="ECO:0000256" key="2">
    <source>
        <dbReference type="ARBA" id="ARBA00022630"/>
    </source>
</evidence>
<keyword evidence="6" id="KW-1015">Disulfide bond</keyword>
<keyword evidence="9" id="KW-0547">Nucleotide-binding</keyword>
<name>L2F9K5_9GAMM</name>
<feature type="binding site" evidence="9">
    <location>
        <position position="291"/>
    </location>
    <ligand>
        <name>FAD</name>
        <dbReference type="ChEBI" id="CHEBI:57692"/>
    </ligand>
</feature>
<evidence type="ECO:0000256" key="3">
    <source>
        <dbReference type="ARBA" id="ARBA00022827"/>
    </source>
</evidence>
<evidence type="ECO:0000256" key="1">
    <source>
        <dbReference type="ARBA" id="ARBA00007532"/>
    </source>
</evidence>
<dbReference type="PROSITE" id="PS00076">
    <property type="entry name" value="PYRIDINE_REDOX_1"/>
    <property type="match status" value="1"/>
</dbReference>
<dbReference type="InterPro" id="IPR036188">
    <property type="entry name" value="FAD/NAD-bd_sf"/>
</dbReference>
<dbReference type="InterPro" id="IPR012999">
    <property type="entry name" value="Pyr_OxRdtase_I_AS"/>
</dbReference>
<dbReference type="PRINTS" id="PR00368">
    <property type="entry name" value="FADPNR"/>
</dbReference>
<dbReference type="InterPro" id="IPR004099">
    <property type="entry name" value="Pyr_nucl-diS_OxRdtase_dimer"/>
</dbReference>
<comment type="caution">
    <text evidence="14">The sequence shown here is derived from an EMBL/GenBank/DDBJ whole genome shotgun (WGS) entry which is preliminary data.</text>
</comment>
<sequence length="438" mass="47582">MTTYNTDHLIIGFGKGGKTLAKTLASKGENVILVEQSAKMYGGTCINIGCIPTKKLKHLAEQGSEFHTAILQKNELIGKLNQANFEMIDKVATVITGKADFIDAHTVQVTTDSDTHTITAKHIYINTGAKSPIPNIDGIHSTQGIYDSTGIMNLAKKPDTLVIVGSGYIGLEFASIFTQFGVKVTVLDLITECLPREDRDVAEALQKIMENQGITFKFNQSVQAFKNVDNQVVIQTEETELKADAVLIATGRVANTDFNPKNAGIELGERGFVKVNKHLQTSQPHIYAMGDVAGSPQFTYMSLDDFRVVKSHLLGDGSYTTENRTFPYTVFTNPPLSVAGLSENAAKMQGINVKTATLSANAIPKAKIIQQTEGVLKAVINADNNKVIGAQLLCAESHEMINFMDLAIRQGMSASDIANYIFTHPTMSESLNDLFGQF</sequence>
<dbReference type="PATRIC" id="fig|1230338.3.peg.779"/>
<dbReference type="PRINTS" id="PR00411">
    <property type="entry name" value="PNDRDTASEI"/>
</dbReference>
<dbReference type="GO" id="GO:0016668">
    <property type="term" value="F:oxidoreductase activity, acting on a sulfur group of donors, NAD(P) as acceptor"/>
    <property type="evidence" value="ECO:0007669"/>
    <property type="project" value="InterPro"/>
</dbReference>
<comment type="similarity">
    <text evidence="1 11">Belongs to the class-I pyridine nucleotide-disulfide oxidoreductase family.</text>
</comment>
<feature type="domain" description="FAD/NAD(P)-binding" evidence="13">
    <location>
        <begin position="7"/>
        <end position="301"/>
    </location>
</feature>
<keyword evidence="2 11" id="KW-0285">Flavoprotein</keyword>
<dbReference type="AlphaFoldDB" id="L2F9K5"/>
<keyword evidence="7 11" id="KW-0676">Redox-active center</keyword>
<dbReference type="Pfam" id="PF02852">
    <property type="entry name" value="Pyr_redox_dim"/>
    <property type="match status" value="1"/>
</dbReference>
<organism evidence="14 15">
    <name type="scientific">Moraxella macacae 0408225</name>
    <dbReference type="NCBI Taxonomy" id="1230338"/>
    <lineage>
        <taxon>Bacteria</taxon>
        <taxon>Pseudomonadati</taxon>
        <taxon>Pseudomonadota</taxon>
        <taxon>Gammaproteobacteria</taxon>
        <taxon>Moraxellales</taxon>
        <taxon>Moraxellaceae</taxon>
        <taxon>Moraxella</taxon>
    </lineage>
</organism>
<dbReference type="SUPFAM" id="SSF55424">
    <property type="entry name" value="FAD/NAD-linked reductases, dimerisation (C-terminal) domain"/>
    <property type="match status" value="1"/>
</dbReference>
<dbReference type="Proteomes" id="UP000023795">
    <property type="component" value="Unassembled WGS sequence"/>
</dbReference>
<dbReference type="GO" id="GO:0050660">
    <property type="term" value="F:flavin adenine dinucleotide binding"/>
    <property type="evidence" value="ECO:0007669"/>
    <property type="project" value="TreeGrafter"/>
</dbReference>
<evidence type="ECO:0000256" key="8">
    <source>
        <dbReference type="PIRSR" id="PIRSR000350-2"/>
    </source>
</evidence>
<dbReference type="EMBL" id="ANIN01000001">
    <property type="protein sequence ID" value="ELA09456.1"/>
    <property type="molecule type" value="Genomic_DNA"/>
</dbReference>
<evidence type="ECO:0000256" key="10">
    <source>
        <dbReference type="PIRSR" id="PIRSR000350-4"/>
    </source>
</evidence>
<comment type="cofactor">
    <cofactor evidence="9">
        <name>FAD</name>
        <dbReference type="ChEBI" id="CHEBI:57692"/>
    </cofactor>
    <text evidence="9">Binds 1 FAD per subunit.</text>
</comment>
<evidence type="ECO:0000313" key="14">
    <source>
        <dbReference type="EMBL" id="ELA09456.1"/>
    </source>
</evidence>
<dbReference type="STRING" id="1230338.MOMA_03600"/>
<evidence type="ECO:0000256" key="4">
    <source>
        <dbReference type="ARBA" id="ARBA00022857"/>
    </source>
</evidence>
<evidence type="ECO:0000256" key="6">
    <source>
        <dbReference type="ARBA" id="ARBA00023157"/>
    </source>
</evidence>
<keyword evidence="4" id="KW-0521">NADP</keyword>
<keyword evidence="9" id="KW-0520">NAD</keyword>
<dbReference type="Gene3D" id="3.50.50.60">
    <property type="entry name" value="FAD/NAD(P)-binding domain"/>
    <property type="match status" value="2"/>
</dbReference>
<evidence type="ECO:0000259" key="13">
    <source>
        <dbReference type="Pfam" id="PF07992"/>
    </source>
</evidence>
<evidence type="ECO:0000256" key="5">
    <source>
        <dbReference type="ARBA" id="ARBA00023002"/>
    </source>
</evidence>
<dbReference type="InterPro" id="IPR023753">
    <property type="entry name" value="FAD/NAD-binding_dom"/>
</dbReference>
<dbReference type="FunFam" id="3.30.390.30:FF:000001">
    <property type="entry name" value="Dihydrolipoyl dehydrogenase"/>
    <property type="match status" value="1"/>
</dbReference>
<dbReference type="OrthoDB" id="9800167at2"/>
<dbReference type="Gene3D" id="3.30.390.30">
    <property type="match status" value="1"/>
</dbReference>
<evidence type="ECO:0000256" key="7">
    <source>
        <dbReference type="ARBA" id="ARBA00023284"/>
    </source>
</evidence>